<dbReference type="Pfam" id="PF12706">
    <property type="entry name" value="Lactamase_B_2"/>
    <property type="match status" value="1"/>
</dbReference>
<keyword evidence="3" id="KW-1185">Reference proteome</keyword>
<dbReference type="InterPro" id="IPR036866">
    <property type="entry name" value="RibonucZ/Hydroxyglut_hydro"/>
</dbReference>
<feature type="domain" description="Metallo-beta-lactamase" evidence="1">
    <location>
        <begin position="39"/>
        <end position="239"/>
    </location>
</feature>
<reference evidence="2 3" key="1">
    <citation type="submission" date="2019-02" db="EMBL/GenBank/DDBJ databases">
        <authorList>
            <person name="Fomenkov A."/>
            <person name="Dubinina G."/>
            <person name="Grabovich M."/>
            <person name="Vincze T."/>
            <person name="Roberts R.J."/>
        </authorList>
    </citation>
    <scope>NUCLEOTIDE SEQUENCE [LARGE SCALE GENOMIC DNA]</scope>
    <source>
        <strain evidence="2 3">P</strain>
    </source>
</reference>
<dbReference type="SUPFAM" id="SSF56281">
    <property type="entry name" value="Metallo-hydrolase/oxidoreductase"/>
    <property type="match status" value="1"/>
</dbReference>
<dbReference type="RefSeq" id="WP_149566435.1">
    <property type="nucleotide sequence ID" value="NZ_CP035807.1"/>
</dbReference>
<name>A0A5C1Q571_9SPIO</name>
<organism evidence="2 3">
    <name type="scientific">Thiospirochaeta perfilievii</name>
    <dbReference type="NCBI Taxonomy" id="252967"/>
    <lineage>
        <taxon>Bacteria</taxon>
        <taxon>Pseudomonadati</taxon>
        <taxon>Spirochaetota</taxon>
        <taxon>Spirochaetia</taxon>
        <taxon>Spirochaetales</taxon>
        <taxon>Spirochaetaceae</taxon>
        <taxon>Thiospirochaeta</taxon>
    </lineage>
</organism>
<dbReference type="PANTHER" id="PTHR42663:SF4">
    <property type="entry name" value="SLL1036 PROTEIN"/>
    <property type="match status" value="1"/>
</dbReference>
<keyword evidence="2" id="KW-0378">Hydrolase</keyword>
<gene>
    <name evidence="2" type="ORF">EW093_00140</name>
</gene>
<dbReference type="AlphaFoldDB" id="A0A5C1Q571"/>
<proteinExistence type="predicted"/>
<dbReference type="OrthoDB" id="9800940at2"/>
<reference evidence="2 3" key="2">
    <citation type="submission" date="2019-09" db="EMBL/GenBank/DDBJ databases">
        <title>Complete Genome Sequence and Methylome Analysis of free living Spirochaetas.</title>
        <authorList>
            <person name="Leshcheva N."/>
            <person name="Mikheeva N."/>
        </authorList>
    </citation>
    <scope>NUCLEOTIDE SEQUENCE [LARGE SCALE GENOMIC DNA]</scope>
    <source>
        <strain evidence="2 3">P</strain>
    </source>
</reference>
<evidence type="ECO:0000313" key="2">
    <source>
        <dbReference type="EMBL" id="QEN03175.1"/>
    </source>
</evidence>
<evidence type="ECO:0000313" key="3">
    <source>
        <dbReference type="Proteomes" id="UP000323824"/>
    </source>
</evidence>
<dbReference type="CDD" id="cd07715">
    <property type="entry name" value="TaR3-like_MBL-fold"/>
    <property type="match status" value="1"/>
</dbReference>
<dbReference type="PANTHER" id="PTHR42663">
    <property type="entry name" value="HYDROLASE C777.06C-RELATED-RELATED"/>
    <property type="match status" value="1"/>
</dbReference>
<protein>
    <submittedName>
        <fullName evidence="2">MBL fold metallo-hydrolase</fullName>
    </submittedName>
</protein>
<dbReference type="EMBL" id="CP035807">
    <property type="protein sequence ID" value="QEN03175.1"/>
    <property type="molecule type" value="Genomic_DNA"/>
</dbReference>
<dbReference type="Gene3D" id="3.60.15.10">
    <property type="entry name" value="Ribonuclease Z/Hydroxyacylglutathione hydrolase-like"/>
    <property type="match status" value="1"/>
</dbReference>
<dbReference type="InterPro" id="IPR001279">
    <property type="entry name" value="Metallo-B-lactamas"/>
</dbReference>
<evidence type="ECO:0000259" key="1">
    <source>
        <dbReference type="Pfam" id="PF12706"/>
    </source>
</evidence>
<accession>A0A5C1Q571</accession>
<dbReference type="GO" id="GO:0016787">
    <property type="term" value="F:hydrolase activity"/>
    <property type="evidence" value="ECO:0007669"/>
    <property type="project" value="UniProtKB-KW"/>
</dbReference>
<dbReference type="KEGG" id="sper:EW093_00140"/>
<sequence>MIIKCWGTRGSIPAPGNKAHIYGGNTTCFEIRSEKNNLIIIDAGSGIRLLGKEILEDKNRKDIHLLLTHAHWDHLMGFPFFTPAYFSKYNIYVRGGKYAKKSLEKYLKHQMEPPYFPVNFNLLNANFNFQRGKPKMIKDDPIKIESINLNHPDGGFGYKIVENGKIFILLTDNELDYHHPKGPSKETFIDFCKDADLLYHDAQYTEDDYNTTKGWGHSTYDSAVELAIKSNVKALGFCHHDPDRTDKELDELVLKYQKVIINSGKKIDCFGVKEGSVIKL</sequence>
<dbReference type="Proteomes" id="UP000323824">
    <property type="component" value="Chromosome"/>
</dbReference>